<proteinExistence type="predicted"/>
<dbReference type="Proteomes" id="UP000199572">
    <property type="component" value="Unassembled WGS sequence"/>
</dbReference>
<protein>
    <submittedName>
        <fullName evidence="2">Uncharacterized protein</fullName>
    </submittedName>
</protein>
<accession>A0A1H9VR81</accession>
<evidence type="ECO:0000313" key="3">
    <source>
        <dbReference type="Proteomes" id="UP000199572"/>
    </source>
</evidence>
<dbReference type="STRING" id="390241.SAMN04488023_14710"/>
<feature type="region of interest" description="Disordered" evidence="1">
    <location>
        <begin position="25"/>
        <end position="44"/>
    </location>
</feature>
<sequence length="44" mass="4945">MFTLEKIITRYQPTILPERADLLENSNDELNNGGETGKYSCVLG</sequence>
<reference evidence="2 3" key="1">
    <citation type="submission" date="2016-10" db="EMBL/GenBank/DDBJ databases">
        <authorList>
            <person name="de Groot N.N."/>
        </authorList>
    </citation>
    <scope>NUCLEOTIDE SEQUENCE [LARGE SCALE GENOMIC DNA]</scope>
    <source>
        <strain evidence="2 3">DSM 18610</strain>
    </source>
</reference>
<keyword evidence="3" id="KW-1185">Reference proteome</keyword>
<organism evidence="2 3">
    <name type="scientific">Pedobacter rhizosphaerae</name>
    <dbReference type="NCBI Taxonomy" id="390241"/>
    <lineage>
        <taxon>Bacteria</taxon>
        <taxon>Pseudomonadati</taxon>
        <taxon>Bacteroidota</taxon>
        <taxon>Sphingobacteriia</taxon>
        <taxon>Sphingobacteriales</taxon>
        <taxon>Sphingobacteriaceae</taxon>
        <taxon>Pedobacter</taxon>
    </lineage>
</organism>
<evidence type="ECO:0000256" key="1">
    <source>
        <dbReference type="SAM" id="MobiDB-lite"/>
    </source>
</evidence>
<evidence type="ECO:0000313" key="2">
    <source>
        <dbReference type="EMBL" id="SES23877.1"/>
    </source>
</evidence>
<name>A0A1H9VR81_9SPHI</name>
<gene>
    <name evidence="2" type="ORF">SAMN04488023_14710</name>
</gene>
<dbReference type="EMBL" id="FOGG01000047">
    <property type="protein sequence ID" value="SES23877.1"/>
    <property type="molecule type" value="Genomic_DNA"/>
</dbReference>
<dbReference type="AlphaFoldDB" id="A0A1H9VR81"/>